<feature type="transmembrane region" description="Helical" evidence="1">
    <location>
        <begin position="64"/>
        <end position="85"/>
    </location>
</feature>
<gene>
    <name evidence="2" type="ORF">I8J34_00050</name>
</gene>
<proteinExistence type="predicted"/>
<dbReference type="EMBL" id="JAEKFT010000001">
    <property type="protein sequence ID" value="MBT0959545.1"/>
    <property type="molecule type" value="Genomic_DNA"/>
</dbReference>
<keyword evidence="3" id="KW-1185">Reference proteome</keyword>
<keyword evidence="1" id="KW-1133">Transmembrane helix</keyword>
<keyword evidence="1" id="KW-0472">Membrane</keyword>
<dbReference type="RefSeq" id="WP_214359314.1">
    <property type="nucleotide sequence ID" value="NZ_JAEKFT010000001.1"/>
</dbReference>
<evidence type="ECO:0000313" key="3">
    <source>
        <dbReference type="Proteomes" id="UP000694660"/>
    </source>
</evidence>
<evidence type="ECO:0008006" key="4">
    <source>
        <dbReference type="Google" id="ProtNLM"/>
    </source>
</evidence>
<accession>A0A944H6R3</accession>
<reference evidence="3" key="1">
    <citation type="journal article" date="2022" name="ISME J.">
        <title>Genetic and phylogenetic analysis of dissimilatory iodate-reducing bacteria identifies potential niches across the world's oceans.</title>
        <authorList>
            <person name="Reyes-Umana V."/>
            <person name="Henning Z."/>
            <person name="Lee K."/>
            <person name="Barnum T.P."/>
            <person name="Coates J.D."/>
        </authorList>
    </citation>
    <scope>NUCLEOTIDE SEQUENCE [LARGE SCALE GENOMIC DNA]</scope>
    <source>
        <strain evidence="3">IR12</strain>
    </source>
</reference>
<dbReference type="AlphaFoldDB" id="A0A944H6R3"/>
<dbReference type="Proteomes" id="UP000694660">
    <property type="component" value="Unassembled WGS sequence"/>
</dbReference>
<keyword evidence="1" id="KW-0812">Transmembrane</keyword>
<organism evidence="2 3">
    <name type="scientific">Denitromonas iodatirespirans</name>
    <dbReference type="NCBI Taxonomy" id="2795389"/>
    <lineage>
        <taxon>Bacteria</taxon>
        <taxon>Pseudomonadati</taxon>
        <taxon>Pseudomonadota</taxon>
        <taxon>Betaproteobacteria</taxon>
        <taxon>Rhodocyclales</taxon>
        <taxon>Zoogloeaceae</taxon>
        <taxon>Denitromonas</taxon>
    </lineage>
</organism>
<name>A0A944H6R3_DENI1</name>
<protein>
    <recommendedName>
        <fullName evidence="4">DUF2214 domain-containing protein</fullName>
    </recommendedName>
</protein>
<evidence type="ECO:0000256" key="1">
    <source>
        <dbReference type="SAM" id="Phobius"/>
    </source>
</evidence>
<evidence type="ECO:0000313" key="2">
    <source>
        <dbReference type="EMBL" id="MBT0959545.1"/>
    </source>
</evidence>
<sequence>MEALLATLEASALATALSRSQWVYPLINAGHVLGVALLVGAIVPMDLRLLGAWPAVPLAPFCRVLAGCAAAGLLLAAVCGALLFVTGASDYAASDLFVTKMTVVALATLNALALRLSGFHACLRAADAGHALPRRVRAGAAVSLLAWLVVLILGRLVGYR</sequence>
<feature type="transmembrane region" description="Helical" evidence="1">
    <location>
        <begin position="22"/>
        <end position="43"/>
    </location>
</feature>
<comment type="caution">
    <text evidence="2">The sequence shown here is derived from an EMBL/GenBank/DDBJ whole genome shotgun (WGS) entry which is preliminary data.</text>
</comment>
<feature type="transmembrane region" description="Helical" evidence="1">
    <location>
        <begin position="138"/>
        <end position="157"/>
    </location>
</feature>
<feature type="transmembrane region" description="Helical" evidence="1">
    <location>
        <begin position="97"/>
        <end position="117"/>
    </location>
</feature>